<evidence type="ECO:0000256" key="1">
    <source>
        <dbReference type="SAM" id="MobiDB-lite"/>
    </source>
</evidence>
<reference evidence="2 3" key="1">
    <citation type="submission" date="2017-06" db="EMBL/GenBank/DDBJ databases">
        <title>Genome sequencing of cyanobaciteial culture collection at National Institute for Environmental Studies (NIES).</title>
        <authorList>
            <person name="Hirose Y."/>
            <person name="Shimura Y."/>
            <person name="Fujisawa T."/>
            <person name="Nakamura Y."/>
            <person name="Kawachi M."/>
        </authorList>
    </citation>
    <scope>NUCLEOTIDE SEQUENCE [LARGE SCALE GENOMIC DNA]</scope>
    <source>
        <strain evidence="2 3">NIES-4072</strain>
    </source>
</reference>
<dbReference type="Proteomes" id="UP000245124">
    <property type="component" value="Unassembled WGS sequence"/>
</dbReference>
<dbReference type="AlphaFoldDB" id="A0A2R5FVK1"/>
<organism evidence="2 3">
    <name type="scientific">Nostoc commune NIES-4072</name>
    <dbReference type="NCBI Taxonomy" id="2005467"/>
    <lineage>
        <taxon>Bacteria</taxon>
        <taxon>Bacillati</taxon>
        <taxon>Cyanobacteriota</taxon>
        <taxon>Cyanophyceae</taxon>
        <taxon>Nostocales</taxon>
        <taxon>Nostocaceae</taxon>
        <taxon>Nostoc</taxon>
    </lineage>
</organism>
<keyword evidence="3" id="KW-1185">Reference proteome</keyword>
<proteinExistence type="predicted"/>
<evidence type="ECO:0000313" key="3">
    <source>
        <dbReference type="Proteomes" id="UP000245124"/>
    </source>
</evidence>
<sequence length="263" mass="29238">MTEALNDDPISSKCYAQIRPHEPLGIKAPLLPAITLGQNWQLTHICPIELVSADITENTASVPSSERIIAAETEAQPKECDVELESELPQLPQVLQNLALISPLVRESDFIDVQPVAKENVAPTGQQRVKIASSDRLTYSPIPVKHHQQKKQPNLTASDTTPAAWSSISDLLTNVDRTDIDNIDHVMNTNSHVLSQSSNSTVISPQQRSPTFTQQTTYSRQSSKKPDSRNLELLAQEVYAFIQQKLMLEREFHTQSSSGKLPW</sequence>
<comment type="caution">
    <text evidence="2">The sequence shown here is derived from an EMBL/GenBank/DDBJ whole genome shotgun (WGS) entry which is preliminary data.</text>
</comment>
<accession>A0A2R5FVK1</accession>
<dbReference type="OrthoDB" id="9829144at2"/>
<feature type="compositionally biased region" description="Polar residues" evidence="1">
    <location>
        <begin position="195"/>
        <end position="221"/>
    </location>
</feature>
<dbReference type="RefSeq" id="WP_109012833.1">
    <property type="nucleotide sequence ID" value="NZ_BDUD01000002.1"/>
</dbReference>
<feature type="region of interest" description="Disordered" evidence="1">
    <location>
        <begin position="195"/>
        <end position="229"/>
    </location>
</feature>
<gene>
    <name evidence="2" type="ORF">NIES4072_64980</name>
</gene>
<protein>
    <submittedName>
        <fullName evidence="2">Uncharacterized protein</fullName>
    </submittedName>
</protein>
<evidence type="ECO:0000313" key="2">
    <source>
        <dbReference type="EMBL" id="GBG22786.1"/>
    </source>
</evidence>
<name>A0A2R5FVK1_NOSCO</name>
<dbReference type="EMBL" id="BDUD01000002">
    <property type="protein sequence ID" value="GBG22786.1"/>
    <property type="molecule type" value="Genomic_DNA"/>
</dbReference>